<protein>
    <recommendedName>
        <fullName evidence="4">Inovirus Gp2 family protein</fullName>
    </recommendedName>
</protein>
<gene>
    <name evidence="2" type="ORF">SAMN05421863_10076</name>
</gene>
<dbReference type="OrthoDB" id="8592743at2"/>
<feature type="compositionally biased region" description="Basic residues" evidence="1">
    <location>
        <begin position="379"/>
        <end position="394"/>
    </location>
</feature>
<dbReference type="Proteomes" id="UP000183287">
    <property type="component" value="Unassembled WGS sequence"/>
</dbReference>
<keyword evidence="3" id="KW-1185">Reference proteome</keyword>
<dbReference type="AlphaFoldDB" id="A0A1I4LM83"/>
<evidence type="ECO:0008006" key="4">
    <source>
        <dbReference type="Google" id="ProtNLM"/>
    </source>
</evidence>
<dbReference type="EMBL" id="FOUB01000007">
    <property type="protein sequence ID" value="SFL91956.1"/>
    <property type="molecule type" value="Genomic_DNA"/>
</dbReference>
<feature type="compositionally biased region" description="Polar residues" evidence="1">
    <location>
        <begin position="399"/>
        <end position="408"/>
    </location>
</feature>
<reference evidence="3" key="1">
    <citation type="submission" date="2016-10" db="EMBL/GenBank/DDBJ databases">
        <authorList>
            <person name="Varghese N."/>
            <person name="Submissions S."/>
        </authorList>
    </citation>
    <scope>NUCLEOTIDE SEQUENCE [LARGE SCALE GENOMIC DNA]</scope>
    <source>
        <strain evidence="3">Nm44</strain>
    </source>
</reference>
<accession>A0A1I4LM83</accession>
<organism evidence="2 3">
    <name type="scientific">Nitrosomonas communis</name>
    <dbReference type="NCBI Taxonomy" id="44574"/>
    <lineage>
        <taxon>Bacteria</taxon>
        <taxon>Pseudomonadati</taxon>
        <taxon>Pseudomonadota</taxon>
        <taxon>Betaproteobacteria</taxon>
        <taxon>Nitrosomonadales</taxon>
        <taxon>Nitrosomonadaceae</taxon>
        <taxon>Nitrosomonas</taxon>
    </lineage>
</organism>
<evidence type="ECO:0000256" key="1">
    <source>
        <dbReference type="SAM" id="MobiDB-lite"/>
    </source>
</evidence>
<evidence type="ECO:0000313" key="3">
    <source>
        <dbReference type="Proteomes" id="UP000183287"/>
    </source>
</evidence>
<sequence length="408" mass="48157">MVDITKLNEDDLEICDRAFRNYLSDYSNKFWINQNKHIRSRRAHLEKLSKLSNAMHSLELFLEELATRKNHEDMLITPEVCKDALLPGGYKLKIPPCQQDFLKSLPLYGDLSRSLSHDCRYSDEVEVFLPIFKNYSNFDDYPFKSFCWNPDLSFSMNKESHAKYTGLINEFIKELHQKLREPKTRKKILDRRRAVENNSQEFIKYVDKLFERIAEHLVLRIDLAYQKGPIFKNVSLEDFVKDLNRFHANMRHNQLFDHMTGYIVKIEYGVEKGVHAHLLLFFDASKRKSDTDLAQKIGEYWRIQITEYRGFYWNCNTSENKKNLEARGFLGIGEIHAEDKAKRDNLNYIIRYFCKSEQFIKPKTNQKMKLLRKGLPPKQKGRKRGAPRASQRKVRSSDHISTTPVTSS</sequence>
<evidence type="ECO:0000313" key="2">
    <source>
        <dbReference type="EMBL" id="SFL91956.1"/>
    </source>
</evidence>
<name>A0A1I4LM83_9PROT</name>
<proteinExistence type="predicted"/>
<dbReference type="RefSeq" id="WP_074904054.1">
    <property type="nucleotide sequence ID" value="NZ_FOUB01000007.1"/>
</dbReference>
<feature type="region of interest" description="Disordered" evidence="1">
    <location>
        <begin position="366"/>
        <end position="408"/>
    </location>
</feature>